<dbReference type="Pfam" id="PF08799">
    <property type="entry name" value="PRP4"/>
    <property type="match status" value="1"/>
</dbReference>
<dbReference type="GO" id="GO:0030621">
    <property type="term" value="F:U4 snRNA binding"/>
    <property type="evidence" value="ECO:0007669"/>
    <property type="project" value="TreeGrafter"/>
</dbReference>
<dbReference type="GO" id="GO:0000398">
    <property type="term" value="P:mRNA splicing, via spliceosome"/>
    <property type="evidence" value="ECO:0007669"/>
    <property type="project" value="TreeGrafter"/>
</dbReference>
<accession>A0A0G4NRC0</accession>
<organism evidence="2 3">
    <name type="scientific">Verticillium longisporum</name>
    <name type="common">Verticillium dahliae var. longisporum</name>
    <dbReference type="NCBI Taxonomy" id="100787"/>
    <lineage>
        <taxon>Eukaryota</taxon>
        <taxon>Fungi</taxon>
        <taxon>Dikarya</taxon>
        <taxon>Ascomycota</taxon>
        <taxon>Pezizomycotina</taxon>
        <taxon>Sordariomycetes</taxon>
        <taxon>Hypocreomycetidae</taxon>
        <taxon>Glomerellales</taxon>
        <taxon>Plectosphaerellaceae</taxon>
        <taxon>Verticillium</taxon>
    </lineage>
</organism>
<dbReference type="InterPro" id="IPR014906">
    <property type="entry name" value="PRP4-like"/>
</dbReference>
<dbReference type="InterPro" id="IPR036285">
    <property type="entry name" value="PRP4-like_sf"/>
</dbReference>
<gene>
    <name evidence="2" type="ORF">BN1723_020711</name>
</gene>
<name>A0A0G4NRC0_VERLO</name>
<dbReference type="GO" id="GO:0017070">
    <property type="term" value="F:U6 snRNA binding"/>
    <property type="evidence" value="ECO:0007669"/>
    <property type="project" value="TreeGrafter"/>
</dbReference>
<evidence type="ECO:0000313" key="2">
    <source>
        <dbReference type="EMBL" id="CRK48954.1"/>
    </source>
</evidence>
<feature type="non-terminal residue" evidence="2">
    <location>
        <position position="86"/>
    </location>
</feature>
<dbReference type="SUPFAM" id="SSF158230">
    <property type="entry name" value="PRP4-like"/>
    <property type="match status" value="1"/>
</dbReference>
<evidence type="ECO:0000313" key="3">
    <source>
        <dbReference type="Proteomes" id="UP000045706"/>
    </source>
</evidence>
<evidence type="ECO:0000259" key="1">
    <source>
        <dbReference type="Pfam" id="PF08799"/>
    </source>
</evidence>
<dbReference type="EMBL" id="CVQI01038140">
    <property type="protein sequence ID" value="CRK48954.1"/>
    <property type="molecule type" value="Genomic_DNA"/>
</dbReference>
<protein>
    <recommendedName>
        <fullName evidence="1">Pre-mRNA processing factor 4 (PRP4)-like domain-containing protein</fullName>
    </recommendedName>
</protein>
<dbReference type="Proteomes" id="UP000045706">
    <property type="component" value="Unassembled WGS sequence"/>
</dbReference>
<dbReference type="GO" id="GO:0046540">
    <property type="term" value="C:U4/U6 x U5 tri-snRNP complex"/>
    <property type="evidence" value="ECO:0007669"/>
    <property type="project" value="TreeGrafter"/>
</dbReference>
<dbReference type="PANTHER" id="PTHR19846">
    <property type="entry name" value="WD40 REPEAT PROTEIN"/>
    <property type="match status" value="1"/>
</dbReference>
<dbReference type="PANTHER" id="PTHR19846:SF0">
    <property type="entry name" value="PRE-MRNA PROCESSING FACTOR 4"/>
    <property type="match status" value="1"/>
</dbReference>
<feature type="domain" description="Pre-mRNA processing factor 4 (PRP4)-like" evidence="1">
    <location>
        <begin position="69"/>
        <end position="86"/>
    </location>
</feature>
<proteinExistence type="predicted"/>
<dbReference type="AlphaFoldDB" id="A0A0G4NRC0"/>
<reference evidence="3" key="1">
    <citation type="submission" date="2015-05" db="EMBL/GenBank/DDBJ databases">
        <authorList>
            <person name="Fogelqvist Johan"/>
        </authorList>
    </citation>
    <scope>NUCLEOTIDE SEQUENCE [LARGE SCALE GENOMIC DNA]</scope>
</reference>
<dbReference type="Gene3D" id="4.10.280.110">
    <property type="entry name" value="Pre-mRNA processing factor 4 domain"/>
    <property type="match status" value="1"/>
</dbReference>
<sequence>MMHPSRQAYVEEMDDDRGIALEDVPLDHDYEIPSASAGIAPEKASAVMAQFERKRLAASIAVPTDDGRVRAKLRELGEPVTLFGEG</sequence>